<gene>
    <name evidence="10" type="ORF">DFP95_10744</name>
</gene>
<dbReference type="InterPro" id="IPR057336">
    <property type="entry name" value="GerAC_N"/>
</dbReference>
<dbReference type="Proteomes" id="UP000256869">
    <property type="component" value="Unassembled WGS sequence"/>
</dbReference>
<comment type="similarity">
    <text evidence="2">Belongs to the GerABKC lipoprotein family.</text>
</comment>
<keyword evidence="4" id="KW-0732">Signal</keyword>
<dbReference type="InterPro" id="IPR046953">
    <property type="entry name" value="Spore_GerAC-like_C"/>
</dbReference>
<evidence type="ECO:0000256" key="3">
    <source>
        <dbReference type="ARBA" id="ARBA00022544"/>
    </source>
</evidence>
<comment type="subcellular location">
    <subcellularLocation>
        <location evidence="1">Membrane</location>
        <topology evidence="1">Lipid-anchor</topology>
    </subcellularLocation>
</comment>
<dbReference type="EMBL" id="QRDY01000007">
    <property type="protein sequence ID" value="RED59206.1"/>
    <property type="molecule type" value="Genomic_DNA"/>
</dbReference>
<dbReference type="OrthoDB" id="9816067at2"/>
<evidence type="ECO:0000256" key="1">
    <source>
        <dbReference type="ARBA" id="ARBA00004635"/>
    </source>
</evidence>
<evidence type="ECO:0000313" key="10">
    <source>
        <dbReference type="EMBL" id="RED59206.1"/>
    </source>
</evidence>
<evidence type="ECO:0000256" key="7">
    <source>
        <dbReference type="ARBA" id="ARBA00023288"/>
    </source>
</evidence>
<dbReference type="InterPro" id="IPR008844">
    <property type="entry name" value="Spore_GerAC-like"/>
</dbReference>
<dbReference type="GO" id="GO:0009847">
    <property type="term" value="P:spore germination"/>
    <property type="evidence" value="ECO:0007669"/>
    <property type="project" value="InterPro"/>
</dbReference>
<dbReference type="AlphaFoldDB" id="A0A3D9IDB1"/>
<protein>
    <submittedName>
        <fullName evidence="10">Spore germination protein KC</fullName>
    </submittedName>
</protein>
<keyword evidence="11" id="KW-1185">Reference proteome</keyword>
<evidence type="ECO:0000256" key="5">
    <source>
        <dbReference type="ARBA" id="ARBA00023136"/>
    </source>
</evidence>
<sequence length="375" mass="42747">MRASFTLLVLLLCCTGCWDMKEINSLAIVTMAGVDKDPDTGEFTAYYQVINPTGLSTRIGSTSRAAVYTFNFKDYSIGKFSEKTGMSMPRRFFTPHLQTYIISERYARSGILDILNFVELSPERRSNVILLVTDSPMYKVMNSFTSLERVPGRFIRDMTSQYKPNFSMSNFPIRFKDFAKQMNRHTPIVVPIVHYNGENPSSKTSRLEQIDATRDGMSYGRAAVFIQDRMVGAVSEQMKNIFFIINSKYRQTTETFKVNGSLVDVQAANIHVKRKWVTPGSRMVIEVHTDLHLLNNQQKNKMTLPNIHDIEAAFDLSFGQRLTAFERLSKDKGWDLLGIQDNGGNTMTWHETEVTFQIHSRLTTIGNSSTPYTLE</sequence>
<name>A0A3D9IDB1_9BACL</name>
<comment type="caution">
    <text evidence="10">The sequence shown here is derived from an EMBL/GenBank/DDBJ whole genome shotgun (WGS) entry which is preliminary data.</text>
</comment>
<dbReference type="GO" id="GO:0016020">
    <property type="term" value="C:membrane"/>
    <property type="evidence" value="ECO:0007669"/>
    <property type="project" value="UniProtKB-SubCell"/>
</dbReference>
<evidence type="ECO:0000256" key="6">
    <source>
        <dbReference type="ARBA" id="ARBA00023139"/>
    </source>
</evidence>
<accession>A0A3D9IDB1</accession>
<dbReference type="PANTHER" id="PTHR35789:SF1">
    <property type="entry name" value="SPORE GERMINATION PROTEIN B3"/>
    <property type="match status" value="1"/>
</dbReference>
<evidence type="ECO:0000256" key="4">
    <source>
        <dbReference type="ARBA" id="ARBA00022729"/>
    </source>
</evidence>
<dbReference type="PANTHER" id="PTHR35789">
    <property type="entry name" value="SPORE GERMINATION PROTEIN B3"/>
    <property type="match status" value="1"/>
</dbReference>
<proteinExistence type="inferred from homology"/>
<feature type="domain" description="Spore germination protein N-terminal" evidence="9">
    <location>
        <begin position="19"/>
        <end position="194"/>
    </location>
</feature>
<evidence type="ECO:0000313" key="11">
    <source>
        <dbReference type="Proteomes" id="UP000256869"/>
    </source>
</evidence>
<evidence type="ECO:0000259" key="8">
    <source>
        <dbReference type="Pfam" id="PF05504"/>
    </source>
</evidence>
<organism evidence="10 11">
    <name type="scientific">Cohnella lupini</name>
    <dbReference type="NCBI Taxonomy" id="1294267"/>
    <lineage>
        <taxon>Bacteria</taxon>
        <taxon>Bacillati</taxon>
        <taxon>Bacillota</taxon>
        <taxon>Bacilli</taxon>
        <taxon>Bacillales</taxon>
        <taxon>Paenibacillaceae</taxon>
        <taxon>Cohnella</taxon>
    </lineage>
</organism>
<keyword evidence="7" id="KW-0449">Lipoprotein</keyword>
<keyword evidence="3" id="KW-0309">Germination</keyword>
<evidence type="ECO:0000256" key="2">
    <source>
        <dbReference type="ARBA" id="ARBA00007886"/>
    </source>
</evidence>
<feature type="domain" description="Spore germination GerAC-like C-terminal" evidence="8">
    <location>
        <begin position="222"/>
        <end position="342"/>
    </location>
</feature>
<evidence type="ECO:0000259" key="9">
    <source>
        <dbReference type="Pfam" id="PF25198"/>
    </source>
</evidence>
<dbReference type="Pfam" id="PF25198">
    <property type="entry name" value="Spore_GerAC_N"/>
    <property type="match status" value="1"/>
</dbReference>
<keyword evidence="5" id="KW-0472">Membrane</keyword>
<reference evidence="10 11" key="1">
    <citation type="submission" date="2018-07" db="EMBL/GenBank/DDBJ databases">
        <title>Genomic Encyclopedia of Type Strains, Phase III (KMG-III): the genomes of soil and plant-associated and newly described type strains.</title>
        <authorList>
            <person name="Whitman W."/>
        </authorList>
    </citation>
    <scope>NUCLEOTIDE SEQUENCE [LARGE SCALE GENOMIC DNA]</scope>
    <source>
        <strain evidence="10 11">CECT 8236</strain>
    </source>
</reference>
<dbReference type="Pfam" id="PF05504">
    <property type="entry name" value="Spore_GerAC"/>
    <property type="match status" value="1"/>
</dbReference>
<keyword evidence="6" id="KW-0564">Palmitate</keyword>